<organism evidence="1 2">
    <name type="scientific">Algimonas ampicilliniresistens</name>
    <dbReference type="NCBI Taxonomy" id="1298735"/>
    <lineage>
        <taxon>Bacteria</taxon>
        <taxon>Pseudomonadati</taxon>
        <taxon>Pseudomonadota</taxon>
        <taxon>Alphaproteobacteria</taxon>
        <taxon>Maricaulales</taxon>
        <taxon>Robiginitomaculaceae</taxon>
        <taxon>Algimonas</taxon>
    </lineage>
</organism>
<dbReference type="Proteomes" id="UP001161391">
    <property type="component" value="Unassembled WGS sequence"/>
</dbReference>
<proteinExistence type="predicted"/>
<sequence>MKTVSHISVAFGDPELAYASIKELSSAWIARVNSRAKNRLAEYMFLLYPYIKGYI</sequence>
<evidence type="ECO:0000313" key="1">
    <source>
        <dbReference type="EMBL" id="GLQ22941.1"/>
    </source>
</evidence>
<gene>
    <name evidence="1" type="ORF">GCM10007853_08150</name>
</gene>
<name>A0ABQ5V8L7_9PROT</name>
<comment type="caution">
    <text evidence="1">The sequence shown here is derived from an EMBL/GenBank/DDBJ whole genome shotgun (WGS) entry which is preliminary data.</text>
</comment>
<reference evidence="1" key="1">
    <citation type="journal article" date="2014" name="Int. J. Syst. Evol. Microbiol.">
        <title>Complete genome of a new Firmicutes species belonging to the dominant human colonic microbiota ('Ruminococcus bicirculans') reveals two chromosomes and a selective capacity to utilize plant glucans.</title>
        <authorList>
            <consortium name="NISC Comparative Sequencing Program"/>
            <person name="Wegmann U."/>
            <person name="Louis P."/>
            <person name="Goesmann A."/>
            <person name="Henrissat B."/>
            <person name="Duncan S.H."/>
            <person name="Flint H.J."/>
        </authorList>
    </citation>
    <scope>NUCLEOTIDE SEQUENCE</scope>
    <source>
        <strain evidence="1">NBRC 108219</strain>
    </source>
</reference>
<accession>A0ABQ5V8L7</accession>
<protein>
    <submittedName>
        <fullName evidence="1">Uncharacterized protein</fullName>
    </submittedName>
</protein>
<reference evidence="1" key="2">
    <citation type="submission" date="2023-01" db="EMBL/GenBank/DDBJ databases">
        <title>Draft genome sequence of Algimonas ampicilliniresistens strain NBRC 108219.</title>
        <authorList>
            <person name="Sun Q."/>
            <person name="Mori K."/>
        </authorList>
    </citation>
    <scope>NUCLEOTIDE SEQUENCE</scope>
    <source>
        <strain evidence="1">NBRC 108219</strain>
    </source>
</reference>
<keyword evidence="2" id="KW-1185">Reference proteome</keyword>
<dbReference type="EMBL" id="BSNK01000001">
    <property type="protein sequence ID" value="GLQ22941.1"/>
    <property type="molecule type" value="Genomic_DNA"/>
</dbReference>
<evidence type="ECO:0000313" key="2">
    <source>
        <dbReference type="Proteomes" id="UP001161391"/>
    </source>
</evidence>